<gene>
    <name evidence="2" type="ORF">ACJRO7_017422</name>
</gene>
<dbReference type="EMBL" id="JBJKBG010000004">
    <property type="protein sequence ID" value="KAL3741941.1"/>
    <property type="molecule type" value="Genomic_DNA"/>
</dbReference>
<dbReference type="Pfam" id="PF24626">
    <property type="entry name" value="SH3_Tf2-1"/>
    <property type="match status" value="1"/>
</dbReference>
<comment type="caution">
    <text evidence="2">The sequence shown here is derived from an EMBL/GenBank/DDBJ whole genome shotgun (WGS) entry which is preliminary data.</text>
</comment>
<dbReference type="PANTHER" id="PTHR46148:SF60">
    <property type="entry name" value="CHROMO DOMAIN-CONTAINING PROTEIN"/>
    <property type="match status" value="1"/>
</dbReference>
<reference evidence="2 3" key="1">
    <citation type="submission" date="2024-11" db="EMBL/GenBank/DDBJ databases">
        <title>Chromosome-level genome assembly of Eucalyptus globulus Labill. provides insights into its genome evolution.</title>
        <authorList>
            <person name="Li X."/>
        </authorList>
    </citation>
    <scope>NUCLEOTIDE SEQUENCE [LARGE SCALE GENOMIC DNA]</scope>
    <source>
        <strain evidence="2">CL2024</strain>
        <tissue evidence="2">Fresh tender leaves</tissue>
    </source>
</reference>
<sequence length="207" mass="24492">MAPFEALYGRKCRTPVCWDDVGEKRLTGPEFIQQSEEKIRLIREHLKTAQSRQKSYADLKRRKVEFNVGDHVFLKVSPMKGVMRFGTRGKLSPRYVGPFLILEKIGEVAYKLALPPALSGVHNVFHVSLLRKYVPNPDHVLDFTPLKLRENLTYEEQPIRIIDKKDQVLRRRTIPYVKIQWQNHTEREATWELEEEARRKYPRLFHD</sequence>
<evidence type="ECO:0000313" key="2">
    <source>
        <dbReference type="EMBL" id="KAL3741941.1"/>
    </source>
</evidence>
<dbReference type="InterPro" id="IPR016197">
    <property type="entry name" value="Chromo-like_dom_sf"/>
</dbReference>
<dbReference type="SUPFAM" id="SSF54160">
    <property type="entry name" value="Chromo domain-like"/>
    <property type="match status" value="1"/>
</dbReference>
<dbReference type="PANTHER" id="PTHR46148">
    <property type="entry name" value="CHROMO DOMAIN-CONTAINING PROTEIN"/>
    <property type="match status" value="1"/>
</dbReference>
<proteinExistence type="predicted"/>
<feature type="domain" description="Tf2-1-like SH3-like" evidence="1">
    <location>
        <begin position="69"/>
        <end position="134"/>
    </location>
</feature>
<keyword evidence="3" id="KW-1185">Reference proteome</keyword>
<evidence type="ECO:0000259" key="1">
    <source>
        <dbReference type="Pfam" id="PF24626"/>
    </source>
</evidence>
<dbReference type="Proteomes" id="UP001634007">
    <property type="component" value="Unassembled WGS sequence"/>
</dbReference>
<organism evidence="2 3">
    <name type="scientific">Eucalyptus globulus</name>
    <name type="common">Tasmanian blue gum</name>
    <dbReference type="NCBI Taxonomy" id="34317"/>
    <lineage>
        <taxon>Eukaryota</taxon>
        <taxon>Viridiplantae</taxon>
        <taxon>Streptophyta</taxon>
        <taxon>Embryophyta</taxon>
        <taxon>Tracheophyta</taxon>
        <taxon>Spermatophyta</taxon>
        <taxon>Magnoliopsida</taxon>
        <taxon>eudicotyledons</taxon>
        <taxon>Gunneridae</taxon>
        <taxon>Pentapetalae</taxon>
        <taxon>rosids</taxon>
        <taxon>malvids</taxon>
        <taxon>Myrtales</taxon>
        <taxon>Myrtaceae</taxon>
        <taxon>Myrtoideae</taxon>
        <taxon>Eucalypteae</taxon>
        <taxon>Eucalyptus</taxon>
    </lineage>
</organism>
<protein>
    <recommendedName>
        <fullName evidence="1">Tf2-1-like SH3-like domain-containing protein</fullName>
    </recommendedName>
</protein>
<accession>A0ABD3KX77</accession>
<dbReference type="AlphaFoldDB" id="A0ABD3KX77"/>
<name>A0ABD3KX77_EUCGL</name>
<dbReference type="InterPro" id="IPR056924">
    <property type="entry name" value="SH3_Tf2-1"/>
</dbReference>
<evidence type="ECO:0000313" key="3">
    <source>
        <dbReference type="Proteomes" id="UP001634007"/>
    </source>
</evidence>